<feature type="compositionally biased region" description="Basic and acidic residues" evidence="1">
    <location>
        <begin position="257"/>
        <end position="269"/>
    </location>
</feature>
<keyword evidence="2" id="KW-0472">Membrane</keyword>
<evidence type="ECO:0000313" key="3">
    <source>
        <dbReference type="EMBL" id="RFU35651.1"/>
    </source>
</evidence>
<feature type="compositionally biased region" description="Polar residues" evidence="1">
    <location>
        <begin position="289"/>
        <end position="302"/>
    </location>
</feature>
<dbReference type="Proteomes" id="UP000258309">
    <property type="component" value="Unassembled WGS sequence"/>
</dbReference>
<evidence type="ECO:0000256" key="2">
    <source>
        <dbReference type="SAM" id="Phobius"/>
    </source>
</evidence>
<evidence type="ECO:0000256" key="1">
    <source>
        <dbReference type="SAM" id="MobiDB-lite"/>
    </source>
</evidence>
<feature type="transmembrane region" description="Helical" evidence="2">
    <location>
        <begin position="187"/>
        <end position="211"/>
    </location>
</feature>
<keyword evidence="4" id="KW-1185">Reference proteome</keyword>
<reference evidence="3 4" key="1">
    <citation type="submission" date="2018-05" db="EMBL/GenBank/DDBJ databases">
        <title>Draft genome sequence of Scytalidium lignicola DSM 105466, a ubiquitous saprotrophic fungus.</title>
        <authorList>
            <person name="Buettner E."/>
            <person name="Gebauer A.M."/>
            <person name="Hofrichter M."/>
            <person name="Liers C."/>
            <person name="Kellner H."/>
        </authorList>
    </citation>
    <scope>NUCLEOTIDE SEQUENCE [LARGE SCALE GENOMIC DNA]</scope>
    <source>
        <strain evidence="3 4">DSM 105466</strain>
    </source>
</reference>
<feature type="compositionally biased region" description="Polar residues" evidence="1">
    <location>
        <begin position="317"/>
        <end position="330"/>
    </location>
</feature>
<feature type="non-terminal residue" evidence="3">
    <location>
        <position position="554"/>
    </location>
</feature>
<gene>
    <name evidence="3" type="ORF">B7463_g695</name>
</gene>
<protein>
    <submittedName>
        <fullName evidence="3">Uncharacterized protein</fullName>
    </submittedName>
</protein>
<evidence type="ECO:0000313" key="4">
    <source>
        <dbReference type="Proteomes" id="UP000258309"/>
    </source>
</evidence>
<feature type="non-terminal residue" evidence="3">
    <location>
        <position position="1"/>
    </location>
</feature>
<feature type="region of interest" description="Disordered" evidence="1">
    <location>
        <begin position="1"/>
        <end position="49"/>
    </location>
</feature>
<name>A0A3E2HRK8_SCYLI</name>
<feature type="compositionally biased region" description="Basic and acidic residues" evidence="1">
    <location>
        <begin position="13"/>
        <end position="25"/>
    </location>
</feature>
<keyword evidence="2" id="KW-1133">Transmembrane helix</keyword>
<dbReference type="AlphaFoldDB" id="A0A3E2HRK8"/>
<keyword evidence="2" id="KW-0812">Transmembrane</keyword>
<dbReference type="OMA" id="WLGFMFR"/>
<feature type="transmembrane region" description="Helical" evidence="2">
    <location>
        <begin position="114"/>
        <end position="135"/>
    </location>
</feature>
<organism evidence="3 4">
    <name type="scientific">Scytalidium lignicola</name>
    <name type="common">Hyphomycete</name>
    <dbReference type="NCBI Taxonomy" id="5539"/>
    <lineage>
        <taxon>Eukaryota</taxon>
        <taxon>Fungi</taxon>
        <taxon>Dikarya</taxon>
        <taxon>Ascomycota</taxon>
        <taxon>Pezizomycotina</taxon>
        <taxon>Leotiomycetes</taxon>
        <taxon>Leotiomycetes incertae sedis</taxon>
        <taxon>Scytalidium</taxon>
    </lineage>
</organism>
<proteinExistence type="predicted"/>
<feature type="transmembrane region" description="Helical" evidence="2">
    <location>
        <begin position="147"/>
        <end position="167"/>
    </location>
</feature>
<dbReference type="EMBL" id="NCSJ02000006">
    <property type="protein sequence ID" value="RFU35651.1"/>
    <property type="molecule type" value="Genomic_DNA"/>
</dbReference>
<dbReference type="STRING" id="5539.A0A3E2HRK8"/>
<feature type="compositionally biased region" description="Low complexity" evidence="1">
    <location>
        <begin position="352"/>
        <end position="366"/>
    </location>
</feature>
<feature type="compositionally biased region" description="Low complexity" evidence="1">
    <location>
        <begin position="246"/>
        <end position="256"/>
    </location>
</feature>
<comment type="caution">
    <text evidence="3">The sequence shown here is derived from an EMBL/GenBank/DDBJ whole genome shotgun (WGS) entry which is preliminary data.</text>
</comment>
<sequence length="554" mass="61087">MGKVEPPFLYESVKTDLSRPHKGFDPKAVTRASNQPKPPRPKQEGPLISFNQHPDSYMRVPTRGSNILMDRSVKKKIKAMRIVQWFLRCFELICAIGLLVLLILIKGMDTTSGWIMRIAPGVAILHTLYGVYHLSRGAGGRTPASTTSYMLFASFLDTSIIPFYAYTALLSKTKETNWTTILSNKEVMPTFVLVIFYLATVGGGLHLVSLIDSLYLAVQFKKIANLPPDMNPLEDNLTSRHKRNKSSVSTVTTSSASEKRLSMPLESKRSSGAAYEDLSRPPTIPFFHTRSNSTESFSTYKSTPPPSRDSRLDLPSRQYQIPATRSNRSSVVDLKRASLTNMSKPPTPSNRGSYIGISSSGDDITSPRSSRPNGKVADGWYANDSLTRNSRGSSPKKASYQALNQDYNEDDLAVQHPNPLELNPPTPRNSNYFTRHQSSPLGEIGGNDRQNMTPGGDIGDMSAQGRDLMHPQEEFKAKYYGDLKSATPPIIIGDKKSRQVSSGNDFLHAIGKGSLRGRDVSGKVAEEGRGGIMNSNGNTWGTRFRRFSGKVSGQ</sequence>
<feature type="compositionally biased region" description="Polar residues" evidence="1">
    <location>
        <begin position="384"/>
        <end position="393"/>
    </location>
</feature>
<accession>A0A3E2HRK8</accession>
<feature type="transmembrane region" description="Helical" evidence="2">
    <location>
        <begin position="85"/>
        <end position="108"/>
    </location>
</feature>
<feature type="region of interest" description="Disordered" evidence="1">
    <location>
        <begin position="234"/>
        <end position="399"/>
    </location>
</feature>
<dbReference type="OrthoDB" id="5404940at2759"/>